<accession>A0A4Y2INH0</accession>
<reference evidence="1 2" key="1">
    <citation type="journal article" date="2019" name="Sci. Rep.">
        <title>Orb-weaving spider Araneus ventricosus genome elucidates the spidroin gene catalogue.</title>
        <authorList>
            <person name="Kono N."/>
            <person name="Nakamura H."/>
            <person name="Ohtoshi R."/>
            <person name="Moran D.A.P."/>
            <person name="Shinohara A."/>
            <person name="Yoshida Y."/>
            <person name="Fujiwara M."/>
            <person name="Mori M."/>
            <person name="Tomita M."/>
            <person name="Arakawa K."/>
        </authorList>
    </citation>
    <scope>NUCLEOTIDE SEQUENCE [LARGE SCALE GENOMIC DNA]</scope>
</reference>
<evidence type="ECO:0000313" key="1">
    <source>
        <dbReference type="EMBL" id="GBM79195.1"/>
    </source>
</evidence>
<sequence length="90" mass="10172">MFSELPHHTSGRTFGPDGFNEHQTSLHSVLLVESGFEPGTLRLQSQYLITRPPRPLTASGITYSSYAINEVFKTEQQSKTIYRMIRGEAE</sequence>
<evidence type="ECO:0000313" key="2">
    <source>
        <dbReference type="Proteomes" id="UP000499080"/>
    </source>
</evidence>
<comment type="caution">
    <text evidence="1">The sequence shown here is derived from an EMBL/GenBank/DDBJ whole genome shotgun (WGS) entry which is preliminary data.</text>
</comment>
<protein>
    <submittedName>
        <fullName evidence="1">Uncharacterized protein</fullName>
    </submittedName>
</protein>
<dbReference type="EMBL" id="BGPR01002807">
    <property type="protein sequence ID" value="GBM79195.1"/>
    <property type="molecule type" value="Genomic_DNA"/>
</dbReference>
<dbReference type="AlphaFoldDB" id="A0A4Y2INH0"/>
<keyword evidence="2" id="KW-1185">Reference proteome</keyword>
<gene>
    <name evidence="1" type="ORF">AVEN_196555_1</name>
</gene>
<dbReference type="Proteomes" id="UP000499080">
    <property type="component" value="Unassembled WGS sequence"/>
</dbReference>
<organism evidence="1 2">
    <name type="scientific">Araneus ventricosus</name>
    <name type="common">Orbweaver spider</name>
    <name type="synonym">Epeira ventricosa</name>
    <dbReference type="NCBI Taxonomy" id="182803"/>
    <lineage>
        <taxon>Eukaryota</taxon>
        <taxon>Metazoa</taxon>
        <taxon>Ecdysozoa</taxon>
        <taxon>Arthropoda</taxon>
        <taxon>Chelicerata</taxon>
        <taxon>Arachnida</taxon>
        <taxon>Araneae</taxon>
        <taxon>Araneomorphae</taxon>
        <taxon>Entelegynae</taxon>
        <taxon>Araneoidea</taxon>
        <taxon>Araneidae</taxon>
        <taxon>Araneus</taxon>
    </lineage>
</organism>
<name>A0A4Y2INH0_ARAVE</name>
<proteinExistence type="predicted"/>